<comment type="caution">
    <text evidence="1">The sequence shown here is derived from an EMBL/GenBank/DDBJ whole genome shotgun (WGS) entry which is preliminary data.</text>
</comment>
<reference evidence="1" key="1">
    <citation type="submission" date="2023-10" db="EMBL/GenBank/DDBJ databases">
        <authorList>
            <person name="Hackl T."/>
        </authorList>
    </citation>
    <scope>NUCLEOTIDE SEQUENCE</scope>
</reference>
<dbReference type="Proteomes" id="UP001295740">
    <property type="component" value="Unassembled WGS sequence"/>
</dbReference>
<keyword evidence="2" id="KW-1185">Reference proteome</keyword>
<evidence type="ECO:0000313" key="1">
    <source>
        <dbReference type="EMBL" id="CAJ2501186.1"/>
    </source>
</evidence>
<gene>
    <name evidence="1" type="ORF">KHLLAP_LOCUS1654</name>
</gene>
<protein>
    <submittedName>
        <fullName evidence="1">Uu.00g040390.m01.CDS01</fullName>
    </submittedName>
</protein>
<accession>A0AAI8VA76</accession>
<evidence type="ECO:0000313" key="2">
    <source>
        <dbReference type="Proteomes" id="UP001295740"/>
    </source>
</evidence>
<sequence length="200" mass="22952">MAAGDPDHFFFVLRDLHLLRSYERSESPFLDRNLKQPSPSFYGENEFRFNEPLHGLKWLQAMDHSNIAALKTMSFFIDPIYEDALAPAKKRSSELWHAILKILARHAQSLQSLDIYWDADIPGRFGGGVDKVFVRALGKLRSLKVLKLDGYYAKEWPTYLQESLGADALIVSPRAGDKGYRKGLRGYQRRLKPLDPRTLD</sequence>
<organism evidence="1 2">
    <name type="scientific">Anthostomella pinea</name>
    <dbReference type="NCBI Taxonomy" id="933095"/>
    <lineage>
        <taxon>Eukaryota</taxon>
        <taxon>Fungi</taxon>
        <taxon>Dikarya</taxon>
        <taxon>Ascomycota</taxon>
        <taxon>Pezizomycotina</taxon>
        <taxon>Sordariomycetes</taxon>
        <taxon>Xylariomycetidae</taxon>
        <taxon>Xylariales</taxon>
        <taxon>Xylariaceae</taxon>
        <taxon>Anthostomella</taxon>
    </lineage>
</organism>
<dbReference type="AlphaFoldDB" id="A0AAI8VA76"/>
<dbReference type="EMBL" id="CAUWAG010000003">
    <property type="protein sequence ID" value="CAJ2501186.1"/>
    <property type="molecule type" value="Genomic_DNA"/>
</dbReference>
<proteinExistence type="predicted"/>
<name>A0AAI8VA76_9PEZI</name>